<dbReference type="OrthoDB" id="3046926at2759"/>
<gene>
    <name evidence="1" type="ORF">GALMADRAFT_145871</name>
</gene>
<proteinExistence type="predicted"/>
<dbReference type="EMBL" id="KL142405">
    <property type="protein sequence ID" value="KDR68837.1"/>
    <property type="molecule type" value="Genomic_DNA"/>
</dbReference>
<keyword evidence="2" id="KW-1185">Reference proteome</keyword>
<organism evidence="1 2">
    <name type="scientific">Galerina marginata (strain CBS 339.88)</name>
    <dbReference type="NCBI Taxonomy" id="685588"/>
    <lineage>
        <taxon>Eukaryota</taxon>
        <taxon>Fungi</taxon>
        <taxon>Dikarya</taxon>
        <taxon>Basidiomycota</taxon>
        <taxon>Agaricomycotina</taxon>
        <taxon>Agaricomycetes</taxon>
        <taxon>Agaricomycetidae</taxon>
        <taxon>Agaricales</taxon>
        <taxon>Agaricineae</taxon>
        <taxon>Strophariaceae</taxon>
        <taxon>Galerina</taxon>
    </lineage>
</organism>
<dbReference type="AlphaFoldDB" id="A0A067SFQ9"/>
<dbReference type="Proteomes" id="UP000027222">
    <property type="component" value="Unassembled WGS sequence"/>
</dbReference>
<accession>A0A067SFQ9</accession>
<reference evidence="2" key="1">
    <citation type="journal article" date="2014" name="Proc. Natl. Acad. Sci. U.S.A.">
        <title>Extensive sampling of basidiomycete genomes demonstrates inadequacy of the white-rot/brown-rot paradigm for wood decay fungi.</title>
        <authorList>
            <person name="Riley R."/>
            <person name="Salamov A.A."/>
            <person name="Brown D.W."/>
            <person name="Nagy L.G."/>
            <person name="Floudas D."/>
            <person name="Held B.W."/>
            <person name="Levasseur A."/>
            <person name="Lombard V."/>
            <person name="Morin E."/>
            <person name="Otillar R."/>
            <person name="Lindquist E.A."/>
            <person name="Sun H."/>
            <person name="LaButti K.M."/>
            <person name="Schmutz J."/>
            <person name="Jabbour D."/>
            <person name="Luo H."/>
            <person name="Baker S.E."/>
            <person name="Pisabarro A.G."/>
            <person name="Walton J.D."/>
            <person name="Blanchette R.A."/>
            <person name="Henrissat B."/>
            <person name="Martin F."/>
            <person name="Cullen D."/>
            <person name="Hibbett D.S."/>
            <person name="Grigoriev I.V."/>
        </authorList>
    </citation>
    <scope>NUCLEOTIDE SEQUENCE [LARGE SCALE GENOMIC DNA]</scope>
    <source>
        <strain evidence="2">CBS 339.88</strain>
    </source>
</reference>
<evidence type="ECO:0000313" key="2">
    <source>
        <dbReference type="Proteomes" id="UP000027222"/>
    </source>
</evidence>
<sequence length="277" mass="31174">MTLSTATLPPALLEKSEITEKQLKEVHDTIANLSNDSDVRKDVRKTLETMGKRVVAMEADFARVHASVEIFDGLGVVLDRNGQVIRFAPGWKSLYDEYTYIMEKSQQAAIVVDAKIQDLLDVYLPLVESNVSAGKKELRLNEYIAGLEEFVKTGTANANRFTRFRENVIAFQKNLHDITPSNIANVKEQLKGFDEDFQNLEEGFRVLEKVLVELLYNDAIKLKEGLVNVNKPVPSTGNADDDEEQAIFNRLRMKSLKTFYITLQDALNTYALSVAPA</sequence>
<protein>
    <submittedName>
        <fullName evidence="1">Uncharacterized protein</fullName>
    </submittedName>
</protein>
<dbReference type="HOGENOM" id="CLU_061018_0_0_1"/>
<name>A0A067SFQ9_GALM3</name>
<evidence type="ECO:0000313" key="1">
    <source>
        <dbReference type="EMBL" id="KDR68837.1"/>
    </source>
</evidence>